<keyword evidence="1" id="KW-1133">Transmembrane helix</keyword>
<dbReference type="PATRIC" id="fig|61435.5.peg.1728"/>
<proteinExistence type="predicted"/>
<organism evidence="2 3">
    <name type="scientific">Dehalococcoides mccartyi</name>
    <dbReference type="NCBI Taxonomy" id="61435"/>
    <lineage>
        <taxon>Bacteria</taxon>
        <taxon>Bacillati</taxon>
        <taxon>Chloroflexota</taxon>
        <taxon>Dehalococcoidia</taxon>
        <taxon>Dehalococcoidales</taxon>
        <taxon>Dehalococcoidaceae</taxon>
        <taxon>Dehalococcoides</taxon>
    </lineage>
</organism>
<gene>
    <name evidence="2" type="ORF">DA01_08780</name>
</gene>
<name>A0A0V8LX84_9CHLR</name>
<dbReference type="Proteomes" id="UP000053577">
    <property type="component" value="Unassembled WGS sequence"/>
</dbReference>
<evidence type="ECO:0000313" key="3">
    <source>
        <dbReference type="Proteomes" id="UP000053577"/>
    </source>
</evidence>
<dbReference type="AlphaFoldDB" id="A0A0V8LX84"/>
<dbReference type="EMBL" id="JGYD01000029">
    <property type="protein sequence ID" value="KSV16155.1"/>
    <property type="molecule type" value="Genomic_DNA"/>
</dbReference>
<evidence type="ECO:0000313" key="2">
    <source>
        <dbReference type="EMBL" id="KSV16155.1"/>
    </source>
</evidence>
<feature type="transmembrane region" description="Helical" evidence="1">
    <location>
        <begin position="94"/>
        <end position="112"/>
    </location>
</feature>
<sequence>MRQQWLVWLAFTYIVGQFMCLILEGTWLGDPEQSFFNALLGFSVAQYSDSVIGNLFVTVVNIVGGIYGLLTYAIPRLLFWNYSFLEGTASLAKWLFFYPVSAGTVWGIYTSLRR</sequence>
<reference evidence="2 3" key="1">
    <citation type="journal article" date="2015" name="Sci. Rep.">
        <title>A comparative genomics and reductive dehalogenase gene transcription study of two chloroethene-respiring bacteria, Dehalococcoides mccartyi strains MB and 11a.</title>
        <authorList>
            <person name="Low A."/>
            <person name="Shen Z."/>
            <person name="Cheng D."/>
            <person name="Rogers M.J."/>
            <person name="Lee P.K."/>
            <person name="He J."/>
        </authorList>
    </citation>
    <scope>NUCLEOTIDE SEQUENCE [LARGE SCALE GENOMIC DNA]</scope>
    <source>
        <strain evidence="2 3">MB</strain>
    </source>
</reference>
<dbReference type="RefSeq" id="WP_058293021.1">
    <property type="nucleotide sequence ID" value="NZ_JGYD01000029.1"/>
</dbReference>
<evidence type="ECO:0000256" key="1">
    <source>
        <dbReference type="SAM" id="Phobius"/>
    </source>
</evidence>
<keyword evidence="1" id="KW-0472">Membrane</keyword>
<protein>
    <submittedName>
        <fullName evidence="2">Uncharacterized protein</fullName>
    </submittedName>
</protein>
<feature type="transmembrane region" description="Helical" evidence="1">
    <location>
        <begin position="6"/>
        <end position="29"/>
    </location>
</feature>
<keyword evidence="1" id="KW-0812">Transmembrane</keyword>
<accession>A0A0V8LX84</accession>
<feature type="transmembrane region" description="Helical" evidence="1">
    <location>
        <begin position="50"/>
        <end position="74"/>
    </location>
</feature>
<comment type="caution">
    <text evidence="2">The sequence shown here is derived from an EMBL/GenBank/DDBJ whole genome shotgun (WGS) entry which is preliminary data.</text>
</comment>